<dbReference type="Proteomes" id="UP000249748">
    <property type="component" value="Unassembled WGS sequence"/>
</dbReference>
<reference evidence="1" key="1">
    <citation type="submission" date="2018-02" db="EMBL/GenBank/DDBJ databases">
        <title>The genomes of Aspergillus section Nigri reveals drivers in fungal speciation.</title>
        <authorList>
            <consortium name="DOE Joint Genome Institute"/>
            <person name="Vesth T.C."/>
            <person name="Nybo J."/>
            <person name="Theobald S."/>
            <person name="Brandl J."/>
            <person name="Frisvad J.C."/>
            <person name="Nielsen K.F."/>
            <person name="Lyhne E.K."/>
            <person name="Kogle M.E."/>
            <person name="Kuo A."/>
            <person name="Riley R."/>
            <person name="Clum A."/>
            <person name="Nolan M."/>
            <person name="Lipzen A."/>
            <person name="Salamov A."/>
            <person name="Henrissat B."/>
            <person name="Wiebenga A."/>
            <person name="De vries R.P."/>
            <person name="Grigoriev I.V."/>
            <person name="Mortensen U.H."/>
            <person name="Andersen M.R."/>
            <person name="Baker S.E."/>
        </authorList>
    </citation>
    <scope>NUCLEOTIDE SEQUENCE</scope>
    <source>
        <strain evidence="1">CBS 115574</strain>
    </source>
</reference>
<proteinExistence type="predicted"/>
<gene>
    <name evidence="1" type="ORF">BO79DRAFT_254468</name>
</gene>
<evidence type="ECO:0000313" key="1">
    <source>
        <dbReference type="EMBL" id="RAK89713.1"/>
    </source>
</evidence>
<evidence type="ECO:0000313" key="2">
    <source>
        <dbReference type="Proteomes" id="UP000249748"/>
    </source>
</evidence>
<sequence>MTSELASNTLTAFWASISFTLAVVIGIDGGGLDVLSEVIVADITTLQKRATYIGLLFPPMAAGSILGPIFGALFSEYVDWR</sequence>
<dbReference type="EMBL" id="KZ824547">
    <property type="protein sequence ID" value="RAK89713.1"/>
    <property type="molecule type" value="Genomic_DNA"/>
</dbReference>
<name>A0ACD1IHZ3_9EURO</name>
<organism evidence="1 2">
    <name type="scientific">Aspergillus costaricaensis CBS 115574</name>
    <dbReference type="NCBI Taxonomy" id="1448317"/>
    <lineage>
        <taxon>Eukaryota</taxon>
        <taxon>Fungi</taxon>
        <taxon>Dikarya</taxon>
        <taxon>Ascomycota</taxon>
        <taxon>Pezizomycotina</taxon>
        <taxon>Eurotiomycetes</taxon>
        <taxon>Eurotiomycetidae</taxon>
        <taxon>Eurotiales</taxon>
        <taxon>Aspergillaceae</taxon>
        <taxon>Aspergillus</taxon>
        <taxon>Aspergillus subgen. Circumdati</taxon>
    </lineage>
</organism>
<keyword evidence="2" id="KW-1185">Reference proteome</keyword>
<accession>A0ACD1IHZ3</accession>
<protein>
    <submittedName>
        <fullName evidence="1">Uncharacterized protein</fullName>
    </submittedName>
</protein>